<organism evidence="4 5">
    <name type="scientific">Diceros bicornis minor</name>
    <name type="common">South-central black rhinoceros</name>
    <dbReference type="NCBI Taxonomy" id="77932"/>
    <lineage>
        <taxon>Eukaryota</taxon>
        <taxon>Metazoa</taxon>
        <taxon>Chordata</taxon>
        <taxon>Craniata</taxon>
        <taxon>Vertebrata</taxon>
        <taxon>Euteleostomi</taxon>
        <taxon>Mammalia</taxon>
        <taxon>Eutheria</taxon>
        <taxon>Laurasiatheria</taxon>
        <taxon>Perissodactyla</taxon>
        <taxon>Rhinocerotidae</taxon>
        <taxon>Diceros</taxon>
    </lineage>
</organism>
<dbReference type="PANTHER" id="PTHR14199:SF29">
    <property type="entry name" value="NEUROBLASTOMA BREAKPOINT FAMILY MEMBER 4-RELATED"/>
    <property type="match status" value="1"/>
</dbReference>
<dbReference type="Pfam" id="PF06758">
    <property type="entry name" value="Olduvai"/>
    <property type="match status" value="2"/>
</dbReference>
<sequence>MEPQKVEKKEVQQDSQDQRVLLTVTSLTEISPALDVACECSHSKKDETPNDLPENQNDQEEEDGQQPMSPSMELQKFQKKEILQDSQDECALPSSICQEESDCDKPYSEGKLTFDEQEVGSALDVGSERYHSSGDEIPTHLPENQNDQEEVKGQGPIAPRLCRELPQEVEDDLPWDPLDEYYLNSSDLPSLSNSYCPYRSAATFSFEELAVYPALDRTKLGLEAYIGMKNPPKLEGDAVEGSATSTDHTNALSALKQRILRRKLRLGKVWGSPIETIPGNALSPFGAGFLYKALFLSSQGDPTASTA</sequence>
<comment type="similarity">
    <text evidence="1">Belongs to the NBPF family.</text>
</comment>
<evidence type="ECO:0000313" key="5">
    <source>
        <dbReference type="Proteomes" id="UP000551758"/>
    </source>
</evidence>
<dbReference type="InterPro" id="IPR010630">
    <property type="entry name" value="Olduvai_dom"/>
</dbReference>
<accession>A0A7J7E5N2</accession>
<dbReference type="SMART" id="SM01148">
    <property type="entry name" value="DUF1220"/>
    <property type="match status" value="2"/>
</dbReference>
<evidence type="ECO:0000256" key="1">
    <source>
        <dbReference type="ARBA" id="ARBA00038417"/>
    </source>
</evidence>
<feature type="region of interest" description="Disordered" evidence="2">
    <location>
        <begin position="40"/>
        <end position="82"/>
    </location>
</feature>
<reference evidence="4 5" key="1">
    <citation type="journal article" date="2020" name="Mol. Biol. Evol.">
        <title>Interspecific Gene Flow and the Evolution of Specialization in Black and White Rhinoceros.</title>
        <authorList>
            <person name="Moodley Y."/>
            <person name="Westbury M.V."/>
            <person name="Russo I.M."/>
            <person name="Gopalakrishnan S."/>
            <person name="Rakotoarivelo A."/>
            <person name="Olsen R.A."/>
            <person name="Prost S."/>
            <person name="Tunstall T."/>
            <person name="Ryder O.A."/>
            <person name="Dalen L."/>
            <person name="Bruford M.W."/>
        </authorList>
    </citation>
    <scope>NUCLEOTIDE SEQUENCE [LARGE SCALE GENOMIC DNA]</scope>
    <source>
        <strain evidence="4">SBR-YM</strain>
        <tissue evidence="4">Skin</tissue>
    </source>
</reference>
<protein>
    <recommendedName>
        <fullName evidence="3">Olduvai domain-containing protein</fullName>
    </recommendedName>
</protein>
<evidence type="ECO:0000256" key="2">
    <source>
        <dbReference type="SAM" id="MobiDB-lite"/>
    </source>
</evidence>
<keyword evidence="5" id="KW-1185">Reference proteome</keyword>
<feature type="region of interest" description="Disordered" evidence="2">
    <location>
        <begin position="129"/>
        <end position="156"/>
    </location>
</feature>
<dbReference type="PANTHER" id="PTHR14199">
    <property type="entry name" value="NEUROBLASTOMA BREAKPOINT FAMILY MEMBER 6-LIKE PROTEIN"/>
    <property type="match status" value="1"/>
</dbReference>
<feature type="compositionally biased region" description="Basic and acidic residues" evidence="2">
    <location>
        <begin position="129"/>
        <end position="138"/>
    </location>
</feature>
<dbReference type="PROSITE" id="PS51316">
    <property type="entry name" value="ODV"/>
    <property type="match status" value="1"/>
</dbReference>
<evidence type="ECO:0000313" key="4">
    <source>
        <dbReference type="EMBL" id="KAF5910973.1"/>
    </source>
</evidence>
<feature type="domain" description="Olduvai" evidence="3">
    <location>
        <begin position="54"/>
        <end position="159"/>
    </location>
</feature>
<gene>
    <name evidence="4" type="ORF">HPG69_000937</name>
</gene>
<name>A0A7J7E5N2_DICBM</name>
<proteinExistence type="inferred from homology"/>
<dbReference type="EMBL" id="JACDTQ010004046">
    <property type="protein sequence ID" value="KAF5910973.1"/>
    <property type="molecule type" value="Genomic_DNA"/>
</dbReference>
<dbReference type="AlphaFoldDB" id="A0A7J7E5N2"/>
<comment type="caution">
    <text evidence="4">The sequence shown here is derived from an EMBL/GenBank/DDBJ whole genome shotgun (WGS) entry which is preliminary data.</text>
</comment>
<dbReference type="InterPro" id="IPR055306">
    <property type="entry name" value="NBPF"/>
</dbReference>
<evidence type="ECO:0000259" key="3">
    <source>
        <dbReference type="PROSITE" id="PS51316"/>
    </source>
</evidence>
<dbReference type="Proteomes" id="UP000551758">
    <property type="component" value="Unassembled WGS sequence"/>
</dbReference>